<dbReference type="EMBL" id="OE181960">
    <property type="protein sequence ID" value="CAD7573933.1"/>
    <property type="molecule type" value="Genomic_DNA"/>
</dbReference>
<dbReference type="GO" id="GO:0005975">
    <property type="term" value="P:carbohydrate metabolic process"/>
    <property type="evidence" value="ECO:0007669"/>
    <property type="project" value="InterPro"/>
</dbReference>
<evidence type="ECO:0000256" key="2">
    <source>
        <dbReference type="ARBA" id="ARBA00008781"/>
    </source>
</evidence>
<feature type="domain" description="GH16" evidence="5">
    <location>
        <begin position="175"/>
        <end position="548"/>
    </location>
</feature>
<dbReference type="Gene3D" id="2.60.40.2140">
    <property type="entry name" value="Beta-1,3-glucan-recognition protein, N-terminal domain"/>
    <property type="match status" value="1"/>
</dbReference>
<keyword evidence="4" id="KW-0391">Immunity</keyword>
<evidence type="ECO:0000256" key="3">
    <source>
        <dbReference type="ARBA" id="ARBA00022588"/>
    </source>
</evidence>
<dbReference type="PANTHER" id="PTHR10963">
    <property type="entry name" value="GLYCOSYL HYDROLASE-RELATED"/>
    <property type="match status" value="1"/>
</dbReference>
<gene>
    <name evidence="7" type="ORF">TCMB3V08_LOCUS6554</name>
</gene>
<dbReference type="PROSITE" id="PS51762">
    <property type="entry name" value="GH16_2"/>
    <property type="match status" value="1"/>
</dbReference>
<dbReference type="InterPro" id="IPR000757">
    <property type="entry name" value="Beta-glucanase-like"/>
</dbReference>
<proteinExistence type="inferred from homology"/>
<dbReference type="SUPFAM" id="SSF49899">
    <property type="entry name" value="Concanavalin A-like lectins/glucanases"/>
    <property type="match status" value="1"/>
</dbReference>
<dbReference type="GO" id="GO:0004553">
    <property type="term" value="F:hydrolase activity, hydrolyzing O-glycosyl compounds"/>
    <property type="evidence" value="ECO:0007669"/>
    <property type="project" value="InterPro"/>
</dbReference>
<dbReference type="InterPro" id="IPR031756">
    <property type="entry name" value="BGBP_N"/>
</dbReference>
<sequence>MFGFVPRQKHEFYFSEPVSKRRLMFVIKTNDEVGITSFVEMNRCAPKYLLALNVALTVTHLLIGVSSEKEHLKQVKNDHLNQSHNVPSANLQQLCPRGLRLWIPDSPEIQFVGFHVSINSPLIGASPSEFNTDLGRPTGGKWTFDIPDIYLQKGDSVFYWLHLVVGNHSRLRTDLSWNVPGNACADTNSSNFQCTESVTVTTKSPVCSGQLLFQDDFNNLNLESWQHEITASGGRHSEFQMFVNNRSNSFVRDGVLHIRPTLTKDVLGENFLFNGVLDLWGSSLPGERCTNPINNGCYKRALGGQILNPVVSAQLQTSRSFSFQYGVVKVRAKMPRGDWLWPAITLLPKHSAYGSWPNSGQITVGESRGNARYMLNEDPLGIQRVEMALNFGLQELIQDHQGLIKKYANSEEGWDTNFHEYQVDWTRDGFEFFIDGKSLMNVTPPIDGGFWSLGGFTADPYPANNIYQYGTKMAPFDQQFYLAISLSVGGISGYFPDSAENSPYPKPWNNTSPNAALDFWEQKESWIPTWTEENSNFQIDNVRVWALP</sequence>
<accession>A0A7R9J773</accession>
<evidence type="ECO:0000313" key="7">
    <source>
        <dbReference type="EMBL" id="CAD7573933.1"/>
    </source>
</evidence>
<feature type="domain" description="CBM39" evidence="6">
    <location>
        <begin position="84"/>
        <end position="184"/>
    </location>
</feature>
<evidence type="ECO:0000259" key="6">
    <source>
        <dbReference type="PROSITE" id="PS51969"/>
    </source>
</evidence>
<dbReference type="Pfam" id="PF00722">
    <property type="entry name" value="Glyco_hydro_16"/>
    <property type="match status" value="1"/>
</dbReference>
<evidence type="ECO:0000256" key="4">
    <source>
        <dbReference type="ARBA" id="ARBA00022859"/>
    </source>
</evidence>
<dbReference type="PROSITE" id="PS51969">
    <property type="entry name" value="CBM39"/>
    <property type="match status" value="1"/>
</dbReference>
<comment type="similarity">
    <text evidence="1">Belongs to the glycosyl hydrolase 16 family.</text>
</comment>
<dbReference type="InterPro" id="IPR043030">
    <property type="entry name" value="BGBP_N_sf"/>
</dbReference>
<evidence type="ECO:0000256" key="1">
    <source>
        <dbReference type="ARBA" id="ARBA00006865"/>
    </source>
</evidence>
<dbReference type="InterPro" id="IPR050546">
    <property type="entry name" value="Glycosyl_Hydrlase_16"/>
</dbReference>
<organism evidence="7">
    <name type="scientific">Timema californicum</name>
    <name type="common">California timema</name>
    <name type="synonym">Walking stick</name>
    <dbReference type="NCBI Taxonomy" id="61474"/>
    <lineage>
        <taxon>Eukaryota</taxon>
        <taxon>Metazoa</taxon>
        <taxon>Ecdysozoa</taxon>
        <taxon>Arthropoda</taxon>
        <taxon>Hexapoda</taxon>
        <taxon>Insecta</taxon>
        <taxon>Pterygota</taxon>
        <taxon>Neoptera</taxon>
        <taxon>Polyneoptera</taxon>
        <taxon>Phasmatodea</taxon>
        <taxon>Timematodea</taxon>
        <taxon>Timematoidea</taxon>
        <taxon>Timematidae</taxon>
        <taxon>Timema</taxon>
    </lineage>
</organism>
<dbReference type="Gene3D" id="2.60.120.200">
    <property type="match status" value="1"/>
</dbReference>
<comment type="similarity">
    <text evidence="2">Belongs to the insect beta-1,3-glucan binding protein family.</text>
</comment>
<dbReference type="Pfam" id="PF15886">
    <property type="entry name" value="CBM39"/>
    <property type="match status" value="1"/>
</dbReference>
<dbReference type="GO" id="GO:0030246">
    <property type="term" value="F:carbohydrate binding"/>
    <property type="evidence" value="ECO:0007669"/>
    <property type="project" value="InterPro"/>
</dbReference>
<name>A0A7R9J773_TIMCA</name>
<evidence type="ECO:0000259" key="5">
    <source>
        <dbReference type="PROSITE" id="PS51762"/>
    </source>
</evidence>
<dbReference type="PANTHER" id="PTHR10963:SF55">
    <property type="entry name" value="GLYCOSIDE HYDROLASE FAMILY 16 PROTEIN"/>
    <property type="match status" value="1"/>
</dbReference>
<protein>
    <submittedName>
        <fullName evidence="7">(California timema) hypothetical protein</fullName>
    </submittedName>
</protein>
<keyword evidence="3" id="KW-0399">Innate immunity</keyword>
<dbReference type="InterPro" id="IPR013320">
    <property type="entry name" value="ConA-like_dom_sf"/>
</dbReference>
<reference evidence="7" key="1">
    <citation type="submission" date="2020-11" db="EMBL/GenBank/DDBJ databases">
        <authorList>
            <person name="Tran Van P."/>
        </authorList>
    </citation>
    <scope>NUCLEOTIDE SEQUENCE</scope>
</reference>
<dbReference type="GO" id="GO:0045087">
    <property type="term" value="P:innate immune response"/>
    <property type="evidence" value="ECO:0007669"/>
    <property type="project" value="UniProtKB-KW"/>
</dbReference>
<dbReference type="AlphaFoldDB" id="A0A7R9J773"/>